<organism evidence="2 3">
    <name type="scientific">Elysia marginata</name>
    <dbReference type="NCBI Taxonomy" id="1093978"/>
    <lineage>
        <taxon>Eukaryota</taxon>
        <taxon>Metazoa</taxon>
        <taxon>Spiralia</taxon>
        <taxon>Lophotrochozoa</taxon>
        <taxon>Mollusca</taxon>
        <taxon>Gastropoda</taxon>
        <taxon>Heterobranchia</taxon>
        <taxon>Euthyneura</taxon>
        <taxon>Panpulmonata</taxon>
        <taxon>Sacoglossa</taxon>
        <taxon>Placobranchoidea</taxon>
        <taxon>Plakobranchidae</taxon>
        <taxon>Elysia</taxon>
    </lineage>
</organism>
<comment type="caution">
    <text evidence="2">The sequence shown here is derived from an EMBL/GenBank/DDBJ whole genome shotgun (WGS) entry which is preliminary data.</text>
</comment>
<dbReference type="InterPro" id="IPR000945">
    <property type="entry name" value="DBH-like"/>
</dbReference>
<proteinExistence type="predicted"/>
<dbReference type="InterPro" id="IPR008977">
    <property type="entry name" value="PHM/PNGase_F_dom_sf"/>
</dbReference>
<sequence length="184" mass="20726">MTGTLNFQTTKPLTQTKHLKKKHTISLSFVLPGICDPYNSPQCTLKNSFVECDLEEFKCPRLNNTGVRQIDMAFLETTIPATETNYYCMTFDLPSDQDYHVIATEPIMDNMEVLHHILVYACEDENSANISRPQACGMEAEGECGSIIGLWTVGNPGVCFADNIGFRFGQTAFKKVKLEVRWWG</sequence>
<dbReference type="PANTHER" id="PTHR10157:SF23">
    <property type="entry name" value="MOXD1 HOMOLOG 1"/>
    <property type="match status" value="1"/>
</dbReference>
<feature type="domain" description="Copper type II ascorbate-dependent monooxygenase N-terminal" evidence="1">
    <location>
        <begin position="72"/>
        <end position="181"/>
    </location>
</feature>
<dbReference type="SUPFAM" id="SSF49742">
    <property type="entry name" value="PHM/PNGase F"/>
    <property type="match status" value="1"/>
</dbReference>
<dbReference type="PANTHER" id="PTHR10157">
    <property type="entry name" value="DOPAMINE BETA HYDROXYLASE RELATED"/>
    <property type="match status" value="1"/>
</dbReference>
<accession>A0AAV4JQI5</accession>
<evidence type="ECO:0000313" key="3">
    <source>
        <dbReference type="Proteomes" id="UP000762676"/>
    </source>
</evidence>
<dbReference type="Gene3D" id="2.60.120.310">
    <property type="entry name" value="Copper type II, ascorbate-dependent monooxygenase, N-terminal domain"/>
    <property type="match status" value="1"/>
</dbReference>
<reference evidence="2 3" key="1">
    <citation type="journal article" date="2021" name="Elife">
        <title>Chloroplast acquisition without the gene transfer in kleptoplastic sea slugs, Plakobranchus ocellatus.</title>
        <authorList>
            <person name="Maeda T."/>
            <person name="Takahashi S."/>
            <person name="Yoshida T."/>
            <person name="Shimamura S."/>
            <person name="Takaki Y."/>
            <person name="Nagai Y."/>
            <person name="Toyoda A."/>
            <person name="Suzuki Y."/>
            <person name="Arimoto A."/>
            <person name="Ishii H."/>
            <person name="Satoh N."/>
            <person name="Nishiyama T."/>
            <person name="Hasebe M."/>
            <person name="Maruyama T."/>
            <person name="Minagawa J."/>
            <person name="Obokata J."/>
            <person name="Shigenobu S."/>
        </authorList>
    </citation>
    <scope>NUCLEOTIDE SEQUENCE [LARGE SCALE GENOMIC DNA]</scope>
</reference>
<evidence type="ECO:0000313" key="2">
    <source>
        <dbReference type="EMBL" id="GFS24645.1"/>
    </source>
</evidence>
<protein>
    <submittedName>
        <fullName evidence="2">DBH-like monooxygenase protein 1</fullName>
    </submittedName>
</protein>
<name>A0AAV4JQI5_9GAST</name>
<keyword evidence="2" id="KW-0560">Oxidoreductase</keyword>
<dbReference type="AlphaFoldDB" id="A0AAV4JQI5"/>
<keyword evidence="2" id="KW-0503">Monooxygenase</keyword>
<keyword evidence="3" id="KW-1185">Reference proteome</keyword>
<dbReference type="GO" id="GO:0004500">
    <property type="term" value="F:dopamine beta-monooxygenase activity"/>
    <property type="evidence" value="ECO:0007669"/>
    <property type="project" value="InterPro"/>
</dbReference>
<dbReference type="InterPro" id="IPR000323">
    <property type="entry name" value="Cu2_ascorb_mOase_N"/>
</dbReference>
<dbReference type="Pfam" id="PF01082">
    <property type="entry name" value="Cu2_monooxygen"/>
    <property type="match status" value="1"/>
</dbReference>
<dbReference type="Proteomes" id="UP000762676">
    <property type="component" value="Unassembled WGS sequence"/>
</dbReference>
<evidence type="ECO:0000259" key="1">
    <source>
        <dbReference type="Pfam" id="PF01082"/>
    </source>
</evidence>
<dbReference type="GO" id="GO:0005507">
    <property type="term" value="F:copper ion binding"/>
    <property type="evidence" value="ECO:0007669"/>
    <property type="project" value="InterPro"/>
</dbReference>
<gene>
    <name evidence="2" type="ORF">ElyMa_007008600</name>
</gene>
<dbReference type="EMBL" id="BMAT01014002">
    <property type="protein sequence ID" value="GFS24645.1"/>
    <property type="molecule type" value="Genomic_DNA"/>
</dbReference>
<dbReference type="InterPro" id="IPR036939">
    <property type="entry name" value="Cu2_ascorb_mOase_N_sf"/>
</dbReference>